<accession>A0AAN8MMZ1</accession>
<reference evidence="1 2" key="1">
    <citation type="submission" date="2021-04" db="EMBL/GenBank/DDBJ databases">
        <authorList>
            <person name="De Guttry C."/>
            <person name="Zahm M."/>
            <person name="Klopp C."/>
            <person name="Cabau C."/>
            <person name="Louis A."/>
            <person name="Berthelot C."/>
            <person name="Parey E."/>
            <person name="Roest Crollius H."/>
            <person name="Montfort J."/>
            <person name="Robinson-Rechavi M."/>
            <person name="Bucao C."/>
            <person name="Bouchez O."/>
            <person name="Gislard M."/>
            <person name="Lluch J."/>
            <person name="Milhes M."/>
            <person name="Lampietro C."/>
            <person name="Lopez Roques C."/>
            <person name="Donnadieu C."/>
            <person name="Braasch I."/>
            <person name="Desvignes T."/>
            <person name="Postlethwait J."/>
            <person name="Bobe J."/>
            <person name="Wedekind C."/>
            <person name="Guiguen Y."/>
        </authorList>
    </citation>
    <scope>NUCLEOTIDE SEQUENCE [LARGE SCALE GENOMIC DNA]</scope>
    <source>
        <strain evidence="1">Cs_M1</strain>
        <tissue evidence="1">Blood</tissue>
    </source>
</reference>
<keyword evidence="2" id="KW-1185">Reference proteome</keyword>
<gene>
    <name evidence="1" type="ORF">J4Q44_G00008250</name>
</gene>
<dbReference type="InterPro" id="IPR039586">
    <property type="entry name" value="CFAP46"/>
</dbReference>
<name>A0AAN8MMZ1_9TELE</name>
<organism evidence="1 2">
    <name type="scientific">Coregonus suidteri</name>
    <dbReference type="NCBI Taxonomy" id="861788"/>
    <lineage>
        <taxon>Eukaryota</taxon>
        <taxon>Metazoa</taxon>
        <taxon>Chordata</taxon>
        <taxon>Craniata</taxon>
        <taxon>Vertebrata</taxon>
        <taxon>Euteleostomi</taxon>
        <taxon>Actinopterygii</taxon>
        <taxon>Neopterygii</taxon>
        <taxon>Teleostei</taxon>
        <taxon>Protacanthopterygii</taxon>
        <taxon>Salmoniformes</taxon>
        <taxon>Salmonidae</taxon>
        <taxon>Coregoninae</taxon>
        <taxon>Coregonus</taxon>
    </lineage>
</organism>
<dbReference type="EMBL" id="JAGTTL010000001">
    <property type="protein sequence ID" value="KAK6328847.1"/>
    <property type="molecule type" value="Genomic_DNA"/>
</dbReference>
<dbReference type="GO" id="GO:0035082">
    <property type="term" value="P:axoneme assembly"/>
    <property type="evidence" value="ECO:0007669"/>
    <property type="project" value="InterPro"/>
</dbReference>
<proteinExistence type="predicted"/>
<evidence type="ECO:0000313" key="2">
    <source>
        <dbReference type="Proteomes" id="UP001356427"/>
    </source>
</evidence>
<dbReference type="AlphaFoldDB" id="A0AAN8MMZ1"/>
<dbReference type="Proteomes" id="UP001356427">
    <property type="component" value="Unassembled WGS sequence"/>
</dbReference>
<dbReference type="PANTHER" id="PTHR15977">
    <property type="entry name" value="CILIA- AND FLAGELLA-ASSOCIATED PROTEIN 46"/>
    <property type="match status" value="1"/>
</dbReference>
<dbReference type="GO" id="GO:0060294">
    <property type="term" value="P:cilium movement involved in cell motility"/>
    <property type="evidence" value="ECO:0007669"/>
    <property type="project" value="InterPro"/>
</dbReference>
<dbReference type="PANTHER" id="PTHR15977:SF15">
    <property type="entry name" value="CILIA- AND FLAGELLA-ASSOCIATED PROTEIN 46"/>
    <property type="match status" value="1"/>
</dbReference>
<sequence length="126" mass="13835">MMGKGLRLLAMPRDPLYPFTLWDGHNLLHPLRSLSQYAGVSRPVDPCATGQYLALLQSCSCTAMMADILRSACTDTRVSQLSTLLNLHRNLLPSQEETPTSLLKGVEDSLNGLSKAYSHLTINPSH</sequence>
<protein>
    <submittedName>
        <fullName evidence="1">Uncharacterized protein</fullName>
    </submittedName>
</protein>
<evidence type="ECO:0000313" key="1">
    <source>
        <dbReference type="EMBL" id="KAK6328847.1"/>
    </source>
</evidence>
<comment type="caution">
    <text evidence="1">The sequence shown here is derived from an EMBL/GenBank/DDBJ whole genome shotgun (WGS) entry which is preliminary data.</text>
</comment>